<comment type="similarity">
    <text evidence="2">Belongs to the GOLPH3/VPS74 family.</text>
</comment>
<dbReference type="GO" id="GO:0007030">
    <property type="term" value="P:Golgi organization"/>
    <property type="evidence" value="ECO:0007669"/>
    <property type="project" value="TreeGrafter"/>
</dbReference>
<accession>A0AAF0F9T5</accession>
<evidence type="ECO:0000256" key="5">
    <source>
        <dbReference type="ARBA" id="ARBA00023136"/>
    </source>
</evidence>
<evidence type="ECO:0000313" key="6">
    <source>
        <dbReference type="EMBL" id="WFD42969.1"/>
    </source>
</evidence>
<sequence>MQLKQVRERIAKGLAEKGVLRTEKKSFLLFDMPTHPLADRAQKEAVLRRIYALLTSKSQSVHPDEFYKEEPSSVRMRVTRTLCMVCCAFCANVLENTLTHLPTHLSAEVFDRASALVTTYGQWPMAPDTPGGGIPGNGEFRPTTNSSSTSIRLFSKTKKTVKIGVGDAELVKILRTEMQESHSEPAFEVIAGVLHVFVCMHALE</sequence>
<reference evidence="6" key="1">
    <citation type="submission" date="2023-02" db="EMBL/GenBank/DDBJ databases">
        <title>Mating type loci evolution in Malassezia.</title>
        <authorList>
            <person name="Coelho M.A."/>
        </authorList>
    </citation>
    <scope>NUCLEOTIDE SEQUENCE</scope>
    <source>
        <strain evidence="6">CBS 14136</strain>
    </source>
</reference>
<evidence type="ECO:0000256" key="1">
    <source>
        <dbReference type="ARBA" id="ARBA00004255"/>
    </source>
</evidence>
<dbReference type="Gene3D" id="1.10.3630.10">
    <property type="entry name" value="yeast vps74-n-term truncation variant domain like"/>
    <property type="match status" value="1"/>
</dbReference>
<dbReference type="GO" id="GO:0000139">
    <property type="term" value="C:Golgi membrane"/>
    <property type="evidence" value="ECO:0007669"/>
    <property type="project" value="UniProtKB-SubCell"/>
</dbReference>
<organism evidence="6 7">
    <name type="scientific">Malassezia psittaci</name>
    <dbReference type="NCBI Taxonomy" id="1821823"/>
    <lineage>
        <taxon>Eukaryota</taxon>
        <taxon>Fungi</taxon>
        <taxon>Dikarya</taxon>
        <taxon>Basidiomycota</taxon>
        <taxon>Ustilaginomycotina</taxon>
        <taxon>Malasseziomycetes</taxon>
        <taxon>Malasseziales</taxon>
        <taxon>Malasseziaceae</taxon>
        <taxon>Malassezia</taxon>
    </lineage>
</organism>
<dbReference type="EMBL" id="CP118376">
    <property type="protein sequence ID" value="WFD42969.1"/>
    <property type="molecule type" value="Genomic_DNA"/>
</dbReference>
<evidence type="ECO:0000256" key="3">
    <source>
        <dbReference type="ARBA" id="ARBA00023034"/>
    </source>
</evidence>
<dbReference type="GO" id="GO:0006890">
    <property type="term" value="P:retrograde vesicle-mediated transport, Golgi to endoplasmic reticulum"/>
    <property type="evidence" value="ECO:0007669"/>
    <property type="project" value="TreeGrafter"/>
</dbReference>
<protein>
    <submittedName>
        <fullName evidence="6">Uncharacterized protein</fullName>
    </submittedName>
</protein>
<dbReference type="PANTHER" id="PTHR12704">
    <property type="entry name" value="TRANS-GOLGI PROTEIN GMX33"/>
    <property type="match status" value="1"/>
</dbReference>
<name>A0AAF0F9T5_9BASI</name>
<dbReference type="AlphaFoldDB" id="A0AAF0F9T5"/>
<evidence type="ECO:0000313" key="7">
    <source>
        <dbReference type="Proteomes" id="UP001214628"/>
    </source>
</evidence>
<dbReference type="InterPro" id="IPR038261">
    <property type="entry name" value="GPP34-like_sf"/>
</dbReference>
<dbReference type="Proteomes" id="UP001214628">
    <property type="component" value="Chromosome 2"/>
</dbReference>
<dbReference type="Pfam" id="PF05719">
    <property type="entry name" value="GPP34"/>
    <property type="match status" value="1"/>
</dbReference>
<evidence type="ECO:0000256" key="4">
    <source>
        <dbReference type="ARBA" id="ARBA00023121"/>
    </source>
</evidence>
<keyword evidence="4" id="KW-0446">Lipid-binding</keyword>
<gene>
    <name evidence="6" type="ORF">MPSI1_001620</name>
</gene>
<dbReference type="GO" id="GO:0048194">
    <property type="term" value="P:Golgi vesicle budding"/>
    <property type="evidence" value="ECO:0007669"/>
    <property type="project" value="TreeGrafter"/>
</dbReference>
<evidence type="ECO:0000256" key="2">
    <source>
        <dbReference type="ARBA" id="ARBA00007284"/>
    </source>
</evidence>
<comment type="subcellular location">
    <subcellularLocation>
        <location evidence="1">Golgi apparatus membrane</location>
        <topology evidence="1">Peripheral membrane protein</topology>
        <orientation evidence="1">Cytoplasmic side</orientation>
    </subcellularLocation>
</comment>
<dbReference type="PANTHER" id="PTHR12704:SF2">
    <property type="entry name" value="GOLGI PHOSPHOPROTEIN 3 HOMOLOG SAURON"/>
    <property type="match status" value="1"/>
</dbReference>
<dbReference type="GO" id="GO:0031985">
    <property type="term" value="C:Golgi cisterna"/>
    <property type="evidence" value="ECO:0007669"/>
    <property type="project" value="TreeGrafter"/>
</dbReference>
<dbReference type="GO" id="GO:0005829">
    <property type="term" value="C:cytosol"/>
    <property type="evidence" value="ECO:0007669"/>
    <property type="project" value="TreeGrafter"/>
</dbReference>
<dbReference type="InterPro" id="IPR008628">
    <property type="entry name" value="GPP34-like"/>
</dbReference>
<dbReference type="GO" id="GO:0043001">
    <property type="term" value="P:Golgi to plasma membrane protein transport"/>
    <property type="evidence" value="ECO:0007669"/>
    <property type="project" value="TreeGrafter"/>
</dbReference>
<keyword evidence="3" id="KW-0333">Golgi apparatus</keyword>
<proteinExistence type="inferred from homology"/>
<dbReference type="GO" id="GO:0070273">
    <property type="term" value="F:phosphatidylinositol-4-phosphate binding"/>
    <property type="evidence" value="ECO:0007669"/>
    <property type="project" value="InterPro"/>
</dbReference>
<keyword evidence="5" id="KW-0472">Membrane</keyword>
<keyword evidence="7" id="KW-1185">Reference proteome</keyword>
<dbReference type="GO" id="GO:0005802">
    <property type="term" value="C:trans-Golgi network"/>
    <property type="evidence" value="ECO:0007669"/>
    <property type="project" value="TreeGrafter"/>
</dbReference>